<dbReference type="Proteomes" id="UP000694864">
    <property type="component" value="Chromosome 6"/>
</dbReference>
<gene>
    <name evidence="7" type="primary">LOC104790039</name>
</gene>
<evidence type="ECO:0000256" key="2">
    <source>
        <dbReference type="ARBA" id="ARBA00022737"/>
    </source>
</evidence>
<dbReference type="GeneID" id="104790039"/>
<dbReference type="InterPro" id="IPR046349">
    <property type="entry name" value="C1-like_sf"/>
</dbReference>
<dbReference type="PANTHER" id="PTHR32410">
    <property type="entry name" value="CYSTEINE/HISTIDINE-RICH C1 DOMAIN FAMILY PROTEIN"/>
    <property type="match status" value="1"/>
</dbReference>
<evidence type="ECO:0000256" key="4">
    <source>
        <dbReference type="ARBA" id="ARBA00022833"/>
    </source>
</evidence>
<evidence type="ECO:0000313" key="6">
    <source>
        <dbReference type="Proteomes" id="UP000694864"/>
    </source>
</evidence>
<dbReference type="SUPFAM" id="SSF57889">
    <property type="entry name" value="Cysteine-rich domain"/>
    <property type="match status" value="3"/>
</dbReference>
<keyword evidence="1" id="KW-0479">Metal-binding</keyword>
<dbReference type="SUPFAM" id="SSF57903">
    <property type="entry name" value="FYVE/PHD zinc finger"/>
    <property type="match status" value="1"/>
</dbReference>
<evidence type="ECO:0000256" key="1">
    <source>
        <dbReference type="ARBA" id="ARBA00022723"/>
    </source>
</evidence>
<proteinExistence type="predicted"/>
<accession>A0ABM1RT03</accession>
<sequence>MDLFGEFQKGEIDGRPFLVYQNVMKQLPLLIQTPNTSDDGETTIEKPLSFQNNTTSIYDLPPQTLFLCPRLRTRLLLNALDDERGGEDSNQILSKYSSSPLFDDTSDTHHVLPLFWCNNKEVDPEAEEGDECYSCSIQTIGTDYYFCATCDKRFHKECVECPLRISYPSHPKHSLQLFYSKYRSDNCIYCRERATYMIYFCALCDTYMHVLCAQKKIPFFIDKPKRHDHTLSLFPRQASLTCNICGLVNKLHLTYACPSLCDFVSHSDCIHNPQTIRISRHYHHVSFTSTLSLGRWSCGVCRRTIDPEYGAYTCNVCNDYAVHTRCALRTDIWDGIELEGVPEDDVEIEPFERISDEIILHFSHGCHMKFETSGVYDGNKFCQACTLPINEDYFYVCVELCDFILHDRCAYAPRRKVHPLHPHPLIQKAAVHEDHVFGCDACMRTSNGFGYRCTNQDCDYILDVVCASTSEPFNYQGHEHPLFMEKDPRKKPICHICKSKKDKVFNCYECEFVICFECATLPYKVRYEDDDHYLRFCGGYEASDKDWCEICEKRIKIGKNKGFYKCNDCCTSLHINCLLGPEPYMKPGQITTEDKGDGVLVIRNKFSSRPICYSCSNRCPYPTFYSFEESVFCSLNCFHY</sequence>
<dbReference type="Pfam" id="PF03107">
    <property type="entry name" value="C1_2"/>
    <property type="match status" value="6"/>
</dbReference>
<organism evidence="6 7">
    <name type="scientific">Camelina sativa</name>
    <name type="common">False flax</name>
    <name type="synonym">Myagrum sativum</name>
    <dbReference type="NCBI Taxonomy" id="90675"/>
    <lineage>
        <taxon>Eukaryota</taxon>
        <taxon>Viridiplantae</taxon>
        <taxon>Streptophyta</taxon>
        <taxon>Embryophyta</taxon>
        <taxon>Tracheophyta</taxon>
        <taxon>Spermatophyta</taxon>
        <taxon>Magnoliopsida</taxon>
        <taxon>eudicotyledons</taxon>
        <taxon>Gunneridae</taxon>
        <taxon>Pentapetalae</taxon>
        <taxon>rosids</taxon>
        <taxon>malvids</taxon>
        <taxon>Brassicales</taxon>
        <taxon>Brassicaceae</taxon>
        <taxon>Camelineae</taxon>
        <taxon>Camelina</taxon>
    </lineage>
</organism>
<reference evidence="6" key="1">
    <citation type="journal article" date="2014" name="Nat. Commun.">
        <title>The emerging biofuel crop Camelina sativa retains a highly undifferentiated hexaploid genome structure.</title>
        <authorList>
            <person name="Kagale S."/>
            <person name="Koh C."/>
            <person name="Nixon J."/>
            <person name="Bollina V."/>
            <person name="Clarke W.E."/>
            <person name="Tuteja R."/>
            <person name="Spillane C."/>
            <person name="Robinson S.J."/>
            <person name="Links M.G."/>
            <person name="Clarke C."/>
            <person name="Higgins E.E."/>
            <person name="Huebert T."/>
            <person name="Sharpe A.G."/>
            <person name="Parkin I.A."/>
        </authorList>
    </citation>
    <scope>NUCLEOTIDE SEQUENCE [LARGE SCALE GENOMIC DNA]</scope>
    <source>
        <strain evidence="6">cv. DH55</strain>
    </source>
</reference>
<evidence type="ECO:0000259" key="5">
    <source>
        <dbReference type="SMART" id="SM00249"/>
    </source>
</evidence>
<dbReference type="SMART" id="SM00249">
    <property type="entry name" value="PHD"/>
    <property type="match status" value="3"/>
</dbReference>
<evidence type="ECO:0000256" key="3">
    <source>
        <dbReference type="ARBA" id="ARBA00022771"/>
    </source>
</evidence>
<keyword evidence="2" id="KW-0677">Repeat</keyword>
<keyword evidence="4" id="KW-0862">Zinc</keyword>
<dbReference type="InterPro" id="IPR054483">
    <property type="entry name" value="DC1-like_CT"/>
</dbReference>
<name>A0ABM1RT03_CAMSA</name>
<feature type="domain" description="Zinc finger PHD-type" evidence="5">
    <location>
        <begin position="131"/>
        <end position="205"/>
    </location>
</feature>
<dbReference type="RefSeq" id="XP_019102141.1">
    <property type="nucleotide sequence ID" value="XM_019246596.1"/>
</dbReference>
<feature type="domain" description="Zinc finger PHD-type" evidence="5">
    <location>
        <begin position="241"/>
        <end position="302"/>
    </location>
</feature>
<dbReference type="InterPro" id="IPR001965">
    <property type="entry name" value="Znf_PHD"/>
</dbReference>
<dbReference type="PANTHER" id="PTHR32410:SF153">
    <property type="entry name" value="CHP-RICH ZINC FINGER PROTEIN-LIKE-RELATED"/>
    <property type="match status" value="1"/>
</dbReference>
<keyword evidence="3" id="KW-0863">Zinc-finger</keyword>
<reference evidence="7" key="2">
    <citation type="submission" date="2025-08" db="UniProtKB">
        <authorList>
            <consortium name="RefSeq"/>
        </authorList>
    </citation>
    <scope>IDENTIFICATION</scope>
    <source>
        <tissue evidence="7">Leaf</tissue>
    </source>
</reference>
<dbReference type="InterPro" id="IPR004146">
    <property type="entry name" value="DC1"/>
</dbReference>
<protein>
    <submittedName>
        <fullName evidence="7">Uncharacterized protein LOC104790039 isoform X3</fullName>
    </submittedName>
</protein>
<dbReference type="InterPro" id="IPR011011">
    <property type="entry name" value="Znf_FYVE_PHD"/>
</dbReference>
<dbReference type="InterPro" id="IPR053192">
    <property type="entry name" value="Vacuole_Formation_Reg"/>
</dbReference>
<keyword evidence="6" id="KW-1185">Reference proteome</keyword>
<feature type="domain" description="Zinc finger PHD-type" evidence="5">
    <location>
        <begin position="547"/>
        <end position="616"/>
    </location>
</feature>
<dbReference type="Pfam" id="PF22926">
    <property type="entry name" value="C1-like_CT"/>
    <property type="match status" value="1"/>
</dbReference>
<evidence type="ECO:0000313" key="7">
    <source>
        <dbReference type="RefSeq" id="XP_019102141.1"/>
    </source>
</evidence>